<dbReference type="InterPro" id="IPR013249">
    <property type="entry name" value="RNA_pol_sigma70_r4_t2"/>
</dbReference>
<organism evidence="2 3">
    <name type="scientific">Neolewinella antarctica</name>
    <dbReference type="NCBI Taxonomy" id="442734"/>
    <lineage>
        <taxon>Bacteria</taxon>
        <taxon>Pseudomonadati</taxon>
        <taxon>Bacteroidota</taxon>
        <taxon>Saprospiria</taxon>
        <taxon>Saprospirales</taxon>
        <taxon>Lewinellaceae</taxon>
        <taxon>Neolewinella</taxon>
    </lineage>
</organism>
<name>A0ABX0XCE1_9BACT</name>
<dbReference type="InterPro" id="IPR013324">
    <property type="entry name" value="RNA_pol_sigma_r3/r4-like"/>
</dbReference>
<comment type="caution">
    <text evidence="2">The sequence shown here is derived from an EMBL/GenBank/DDBJ whole genome shotgun (WGS) entry which is preliminary data.</text>
</comment>
<dbReference type="SUPFAM" id="SSF88659">
    <property type="entry name" value="Sigma3 and sigma4 domains of RNA polymerase sigma factors"/>
    <property type="match status" value="1"/>
</dbReference>
<reference evidence="2 3" key="1">
    <citation type="submission" date="2020-03" db="EMBL/GenBank/DDBJ databases">
        <title>Genomic Encyclopedia of Type Strains, Phase IV (KMG-IV): sequencing the most valuable type-strain genomes for metagenomic binning, comparative biology and taxonomic classification.</title>
        <authorList>
            <person name="Goeker M."/>
        </authorList>
    </citation>
    <scope>NUCLEOTIDE SEQUENCE [LARGE SCALE GENOMIC DNA]</scope>
    <source>
        <strain evidence="2 3">DSM 105096</strain>
    </source>
</reference>
<sequence>MLFSPYSATTSSAFALLINDVREAFTRKSRVAVEAAVTTKQPSAFDLLDELPQTQRAAYLLYLQGYEISEISDRLRCSEKIAKRSVHTARFQLIKHGHRAAA</sequence>
<evidence type="ECO:0000313" key="2">
    <source>
        <dbReference type="EMBL" id="NJC26935.1"/>
    </source>
</evidence>
<keyword evidence="3" id="KW-1185">Reference proteome</keyword>
<dbReference type="GO" id="GO:0000428">
    <property type="term" value="C:DNA-directed RNA polymerase complex"/>
    <property type="evidence" value="ECO:0007669"/>
    <property type="project" value="UniProtKB-KW"/>
</dbReference>
<dbReference type="RefSeq" id="WP_168037687.1">
    <property type="nucleotide sequence ID" value="NZ_JAATJH010000003.1"/>
</dbReference>
<protein>
    <submittedName>
        <fullName evidence="2">DNA-directed RNA polymerase specialized sigma24 family protein</fullName>
    </submittedName>
</protein>
<dbReference type="InterPro" id="IPR036388">
    <property type="entry name" value="WH-like_DNA-bd_sf"/>
</dbReference>
<evidence type="ECO:0000313" key="3">
    <source>
        <dbReference type="Proteomes" id="UP000770785"/>
    </source>
</evidence>
<dbReference type="Gene3D" id="1.10.10.10">
    <property type="entry name" value="Winged helix-like DNA-binding domain superfamily/Winged helix DNA-binding domain"/>
    <property type="match status" value="1"/>
</dbReference>
<accession>A0ABX0XCE1</accession>
<dbReference type="Proteomes" id="UP000770785">
    <property type="component" value="Unassembled WGS sequence"/>
</dbReference>
<dbReference type="Pfam" id="PF08281">
    <property type="entry name" value="Sigma70_r4_2"/>
    <property type="match status" value="1"/>
</dbReference>
<proteinExistence type="predicted"/>
<keyword evidence="2" id="KW-0804">Transcription</keyword>
<feature type="domain" description="RNA polymerase sigma factor 70 region 4 type 2" evidence="1">
    <location>
        <begin position="46"/>
        <end position="90"/>
    </location>
</feature>
<evidence type="ECO:0000259" key="1">
    <source>
        <dbReference type="Pfam" id="PF08281"/>
    </source>
</evidence>
<dbReference type="EMBL" id="JAATJH010000003">
    <property type="protein sequence ID" value="NJC26935.1"/>
    <property type="molecule type" value="Genomic_DNA"/>
</dbReference>
<gene>
    <name evidence="2" type="ORF">GGR27_002445</name>
</gene>
<keyword evidence="2" id="KW-0240">DNA-directed RNA polymerase</keyword>